<evidence type="ECO:0000259" key="5">
    <source>
        <dbReference type="Pfam" id="PF16355"/>
    </source>
</evidence>
<evidence type="ECO:0000313" key="7">
    <source>
        <dbReference type="EMBL" id="MDC1901582.1"/>
    </source>
</evidence>
<feature type="domain" description="Glycoside hydrolase family 2 catalytic" evidence="4">
    <location>
        <begin position="18"/>
        <end position="96"/>
    </location>
</feature>
<feature type="domain" description="DUF4982" evidence="5">
    <location>
        <begin position="242"/>
        <end position="300"/>
    </location>
</feature>
<accession>A0AAW6H291</accession>
<evidence type="ECO:0000256" key="3">
    <source>
        <dbReference type="ARBA" id="ARBA00023295"/>
    </source>
</evidence>
<organism evidence="7 8">
    <name type="scientific">Bacteroides uniformis</name>
    <dbReference type="NCBI Taxonomy" id="820"/>
    <lineage>
        <taxon>Bacteria</taxon>
        <taxon>Pseudomonadati</taxon>
        <taxon>Bacteroidota</taxon>
        <taxon>Bacteroidia</taxon>
        <taxon>Bacteroidales</taxon>
        <taxon>Bacteroidaceae</taxon>
        <taxon>Bacteroides</taxon>
    </lineage>
</organism>
<reference evidence="7" key="1">
    <citation type="submission" date="2022-10" db="EMBL/GenBank/DDBJ databases">
        <title>Human gut microbiome strain richness.</title>
        <authorList>
            <person name="Chen-Liaw A."/>
        </authorList>
    </citation>
    <scope>NUCLEOTIDE SEQUENCE</scope>
    <source>
        <strain evidence="7">1001713st1_F9_1001713B170221_170320</strain>
    </source>
</reference>
<comment type="similarity">
    <text evidence="1">Belongs to the glycosyl hydrolase 2 family.</text>
</comment>
<dbReference type="GO" id="GO:0005975">
    <property type="term" value="P:carbohydrate metabolic process"/>
    <property type="evidence" value="ECO:0007669"/>
    <property type="project" value="InterPro"/>
</dbReference>
<dbReference type="GO" id="GO:0004553">
    <property type="term" value="F:hydrolase activity, hydrolyzing O-glycosyl compounds"/>
    <property type="evidence" value="ECO:0007669"/>
    <property type="project" value="InterPro"/>
</dbReference>
<dbReference type="RefSeq" id="WP_272201957.1">
    <property type="nucleotide sequence ID" value="NZ_JAQNSI010000383.1"/>
</dbReference>
<dbReference type="SUPFAM" id="SSF51445">
    <property type="entry name" value="(Trans)glycosidases"/>
    <property type="match status" value="1"/>
</dbReference>
<dbReference type="InterPro" id="IPR006103">
    <property type="entry name" value="Glyco_hydro_2_cat"/>
</dbReference>
<name>A0AAW6H291_BACUN</name>
<dbReference type="Pfam" id="PF02836">
    <property type="entry name" value="Glyco_hydro_2_C"/>
    <property type="match status" value="1"/>
</dbReference>
<evidence type="ECO:0000256" key="1">
    <source>
        <dbReference type="ARBA" id="ARBA00007401"/>
    </source>
</evidence>
<keyword evidence="2" id="KW-0378">Hydrolase</keyword>
<dbReference type="PANTHER" id="PTHR42732">
    <property type="entry name" value="BETA-GALACTOSIDASE"/>
    <property type="match status" value="1"/>
</dbReference>
<keyword evidence="3" id="KW-0326">Glycosidase</keyword>
<feature type="non-terminal residue" evidence="7">
    <location>
        <position position="1"/>
    </location>
</feature>
<proteinExistence type="inferred from homology"/>
<dbReference type="InterPro" id="IPR051913">
    <property type="entry name" value="GH2_Domain-Containing"/>
</dbReference>
<gene>
    <name evidence="7" type="ORF">POZ10_13225</name>
</gene>
<feature type="domain" description="Glycoside hydrolase family 2" evidence="6">
    <location>
        <begin position="316"/>
        <end position="415"/>
    </location>
</feature>
<evidence type="ECO:0000313" key="8">
    <source>
        <dbReference type="Proteomes" id="UP001222603"/>
    </source>
</evidence>
<dbReference type="Pfam" id="PF16355">
    <property type="entry name" value="DUF4982"/>
    <property type="match status" value="1"/>
</dbReference>
<dbReference type="EMBL" id="JAQNSI010000383">
    <property type="protein sequence ID" value="MDC1901582.1"/>
    <property type="molecule type" value="Genomic_DNA"/>
</dbReference>
<sequence>PSYDGTFDFFEEWIERDVTDMVRRDRNHTCIFLWSIGNEVDYPNDPYSHPVLDGAKINQPMFGGYKPDAPDAMRIGTIAKRLAACVRAVDTSRPVTGALAGVVMSNETEYPDAVDVVGYNYTENRYDQDHATYPDRIIYGSETGSGLDAWYAVRDKDFIFGQFIWTGTDYLGESGRWPSRGLYTGLLDFGSFPKPRGHFRASLWCENPVTYAGTYPVYVNPKHPEHVFLSPDAWDIWNYDEGQNIRVVCYTNAPQARLLLNGRVVGEMKPYDEKTGIIYWDIPFRAGELRAEGCDKEGNALSSYSIRTSGRPYAIRAMADRTILFGDRATAHITVEVVDEEGTVVKLGDNEITCTVEGAARLLGLEGSDNSDMSDYTDNRHRVYHGRLLAYIQTTGGEGPVKVKFASPLLKGTEVKFEVGQ</sequence>
<dbReference type="InterPro" id="IPR017853">
    <property type="entry name" value="GH"/>
</dbReference>
<evidence type="ECO:0000256" key="2">
    <source>
        <dbReference type="ARBA" id="ARBA00022801"/>
    </source>
</evidence>
<dbReference type="Gene3D" id="3.20.20.80">
    <property type="entry name" value="Glycosidases"/>
    <property type="match status" value="1"/>
</dbReference>
<dbReference type="InterPro" id="IPR040605">
    <property type="entry name" value="Glyco_hydro2_dom5"/>
</dbReference>
<dbReference type="Gene3D" id="2.60.40.10">
    <property type="entry name" value="Immunoglobulins"/>
    <property type="match status" value="2"/>
</dbReference>
<dbReference type="AlphaFoldDB" id="A0AAW6H291"/>
<dbReference type="Proteomes" id="UP001222603">
    <property type="component" value="Unassembled WGS sequence"/>
</dbReference>
<dbReference type="InterPro" id="IPR032311">
    <property type="entry name" value="DUF4982"/>
</dbReference>
<evidence type="ECO:0000259" key="6">
    <source>
        <dbReference type="Pfam" id="PF18565"/>
    </source>
</evidence>
<comment type="caution">
    <text evidence="7">The sequence shown here is derived from an EMBL/GenBank/DDBJ whole genome shotgun (WGS) entry which is preliminary data.</text>
</comment>
<evidence type="ECO:0000259" key="4">
    <source>
        <dbReference type="Pfam" id="PF02836"/>
    </source>
</evidence>
<dbReference type="Pfam" id="PF18565">
    <property type="entry name" value="Glyco_hydro2_C5"/>
    <property type="match status" value="1"/>
</dbReference>
<dbReference type="PANTHER" id="PTHR42732:SF1">
    <property type="entry name" value="BETA-MANNOSIDASE"/>
    <property type="match status" value="1"/>
</dbReference>
<dbReference type="InterPro" id="IPR023232">
    <property type="entry name" value="Glyco_hydro_2_AS"/>
</dbReference>
<dbReference type="InterPro" id="IPR013783">
    <property type="entry name" value="Ig-like_fold"/>
</dbReference>
<dbReference type="PROSITE" id="PS00608">
    <property type="entry name" value="GLYCOSYL_HYDROL_F2_2"/>
    <property type="match status" value="1"/>
</dbReference>
<protein>
    <submittedName>
        <fullName evidence="7">DUF4982 domain-containing protein</fullName>
    </submittedName>
</protein>